<feature type="compositionally biased region" description="Polar residues" evidence="1">
    <location>
        <begin position="472"/>
        <end position="490"/>
    </location>
</feature>
<feature type="compositionally biased region" description="Basic and acidic residues" evidence="1">
    <location>
        <begin position="570"/>
        <end position="590"/>
    </location>
</feature>
<gene>
    <name evidence="2" type="ORF">g.15679</name>
</gene>
<feature type="compositionally biased region" description="Basic and acidic residues" evidence="1">
    <location>
        <begin position="226"/>
        <end position="237"/>
    </location>
</feature>
<organism evidence="2">
    <name type="scientific">Anthurium amnicola</name>
    <dbReference type="NCBI Taxonomy" id="1678845"/>
    <lineage>
        <taxon>Eukaryota</taxon>
        <taxon>Viridiplantae</taxon>
        <taxon>Streptophyta</taxon>
        <taxon>Embryophyta</taxon>
        <taxon>Tracheophyta</taxon>
        <taxon>Spermatophyta</taxon>
        <taxon>Magnoliopsida</taxon>
        <taxon>Liliopsida</taxon>
        <taxon>Araceae</taxon>
        <taxon>Pothoideae</taxon>
        <taxon>Potheae</taxon>
        <taxon>Anthurium</taxon>
    </lineage>
</organism>
<feature type="compositionally biased region" description="Polar residues" evidence="1">
    <location>
        <begin position="438"/>
        <end position="461"/>
    </location>
</feature>
<feature type="compositionally biased region" description="Acidic residues" evidence="1">
    <location>
        <begin position="48"/>
        <end position="61"/>
    </location>
</feature>
<feature type="region of interest" description="Disordered" evidence="1">
    <location>
        <begin position="562"/>
        <end position="606"/>
    </location>
</feature>
<name>A0A1D1Y4X8_9ARAE</name>
<proteinExistence type="predicted"/>
<dbReference type="AlphaFoldDB" id="A0A1D1Y4X8"/>
<dbReference type="PANTHER" id="PTHR46519:SF2">
    <property type="entry name" value="RING_U-BOX SUPERFAMILY PROTEIN"/>
    <property type="match status" value="1"/>
</dbReference>
<feature type="region of interest" description="Disordered" evidence="1">
    <location>
        <begin position="137"/>
        <end position="282"/>
    </location>
</feature>
<dbReference type="EMBL" id="GDJX01018244">
    <property type="protein sequence ID" value="JAT49692.1"/>
    <property type="molecule type" value="Transcribed_RNA"/>
</dbReference>
<accession>A0A1D1Y4X8</accession>
<feature type="region of interest" description="Disordered" evidence="1">
    <location>
        <begin position="42"/>
        <end position="90"/>
    </location>
</feature>
<feature type="region of interest" description="Disordered" evidence="1">
    <location>
        <begin position="438"/>
        <end position="494"/>
    </location>
</feature>
<feature type="region of interest" description="Disordered" evidence="1">
    <location>
        <begin position="509"/>
        <end position="534"/>
    </location>
</feature>
<reference evidence="2" key="1">
    <citation type="submission" date="2015-07" db="EMBL/GenBank/DDBJ databases">
        <title>Transcriptome Assembly of Anthurium amnicola.</title>
        <authorList>
            <person name="Suzuki J."/>
        </authorList>
    </citation>
    <scope>NUCLEOTIDE SEQUENCE</scope>
</reference>
<feature type="region of interest" description="Disordered" evidence="1">
    <location>
        <begin position="301"/>
        <end position="338"/>
    </location>
</feature>
<dbReference type="PANTHER" id="PTHR46519">
    <property type="entry name" value="RING/U-BOX SUPERFAMILY PROTEIN"/>
    <property type="match status" value="1"/>
</dbReference>
<sequence>MADLHQKQGDASVTPADIEFCRGLQELVRDHLDGCMSAALASCSSDHDPEEDEDEDDEAEGPEQLVRRRRRSDLDEDDRAESSAARRRHSRILSRWVARQAEEMLTTIERRNRESELMALAGLHTVSMLNSSFLGESRRTATSGGGSEVAAVEPPVGARAPSILRRWREIEDESAGRQHLSLVPNGNRNGAESRADTSDGEENEYSQWPDAPLPTTSRPGEDDGVEDRSRRSSREQSPDLGEGEGEMVRQIARGWMGENTTTDPGSQISSQRTESPRSEWLGQTERERVRLVREWVQMASEHRDARVGRVDERDTDQDQRSRDGSVTDHEEGQPEHIRRDLLRLRGRQARLDLILRTVRERQMELQGLSEHRAVSDFGHRSRIQSLLRGRFLRNGMPIEEERPPSMAARELGHLRQRRPVSGLREGFRFRLENIVRDQASSQSNASSRHNVNDTRSGQPQQPAVMEPRTDDSGWSQSNSENTVIHQVSETQQEELEGGVTYDNIGLQESTAQGGNWQEEAQDERTGREQSTEVGFSRWNVDTIMEDSDENWQENMDQVSAREMSGNENGEVSHRPEVQGDWHENNSHETLDNGEEGPSDPSRSQHYIPARRVNRFIPPEDDNVYSMELRELLSRLLLLRVFAK</sequence>
<protein>
    <submittedName>
        <fullName evidence="2">Uncharacterized protein</fullName>
    </submittedName>
</protein>
<evidence type="ECO:0000256" key="1">
    <source>
        <dbReference type="SAM" id="MobiDB-lite"/>
    </source>
</evidence>
<evidence type="ECO:0000313" key="2">
    <source>
        <dbReference type="EMBL" id="JAT49692.1"/>
    </source>
</evidence>
<feature type="compositionally biased region" description="Polar residues" evidence="1">
    <location>
        <begin position="258"/>
        <end position="273"/>
    </location>
</feature>